<keyword evidence="4" id="KW-0804">Transcription</keyword>
<evidence type="ECO:0000256" key="3">
    <source>
        <dbReference type="ARBA" id="ARBA00023015"/>
    </source>
</evidence>
<dbReference type="Proteomes" id="UP001187682">
    <property type="component" value="Unassembled WGS sequence"/>
</dbReference>
<accession>A0AAE8MYV5</accession>
<feature type="region of interest" description="Disordered" evidence="6">
    <location>
        <begin position="1"/>
        <end position="170"/>
    </location>
</feature>
<feature type="compositionally biased region" description="Low complexity" evidence="6">
    <location>
        <begin position="106"/>
        <end position="115"/>
    </location>
</feature>
<reference evidence="8" key="1">
    <citation type="submission" date="2018-03" db="EMBL/GenBank/DDBJ databases">
        <authorList>
            <person name="Guldener U."/>
        </authorList>
    </citation>
    <scope>NUCLEOTIDE SEQUENCE</scope>
</reference>
<keyword evidence="9" id="KW-1185">Reference proteome</keyword>
<feature type="region of interest" description="Disordered" evidence="6">
    <location>
        <begin position="238"/>
        <end position="306"/>
    </location>
</feature>
<dbReference type="PANTHER" id="PTHR31986">
    <property type="entry name" value="REGULATOR OF DRUG SENSITIVITY 2"/>
    <property type="match status" value="1"/>
</dbReference>
<evidence type="ECO:0000256" key="1">
    <source>
        <dbReference type="ARBA" id="ARBA00004123"/>
    </source>
</evidence>
<organism evidence="8 9">
    <name type="scientific">Cephalotrichum gorgonifer</name>
    <dbReference type="NCBI Taxonomy" id="2041049"/>
    <lineage>
        <taxon>Eukaryota</taxon>
        <taxon>Fungi</taxon>
        <taxon>Dikarya</taxon>
        <taxon>Ascomycota</taxon>
        <taxon>Pezizomycotina</taxon>
        <taxon>Sordariomycetes</taxon>
        <taxon>Hypocreomycetidae</taxon>
        <taxon>Microascales</taxon>
        <taxon>Microascaceae</taxon>
        <taxon>Cephalotrichum</taxon>
    </lineage>
</organism>
<feature type="compositionally biased region" description="Low complexity" evidence="6">
    <location>
        <begin position="279"/>
        <end position="300"/>
    </location>
</feature>
<gene>
    <name evidence="8" type="ORF">DNG_06003</name>
</gene>
<proteinExistence type="predicted"/>
<dbReference type="EMBL" id="ONZQ02000008">
    <property type="protein sequence ID" value="SPO03321.1"/>
    <property type="molecule type" value="Genomic_DNA"/>
</dbReference>
<dbReference type="Pfam" id="PF24990">
    <property type="entry name" value="PAS_13"/>
    <property type="match status" value="1"/>
</dbReference>
<evidence type="ECO:0000256" key="5">
    <source>
        <dbReference type="ARBA" id="ARBA00023242"/>
    </source>
</evidence>
<protein>
    <submittedName>
        <fullName evidence="8">Related to transcription factors</fullName>
    </submittedName>
</protein>
<feature type="compositionally biased region" description="Basic residues" evidence="6">
    <location>
        <begin position="48"/>
        <end position="65"/>
    </location>
</feature>
<keyword evidence="3" id="KW-0805">Transcription regulation</keyword>
<feature type="compositionally biased region" description="Gly residues" evidence="6">
    <location>
        <begin position="31"/>
        <end position="42"/>
    </location>
</feature>
<keyword evidence="5" id="KW-0539">Nucleus</keyword>
<dbReference type="InterPro" id="IPR056751">
    <property type="entry name" value="PAS_13"/>
</dbReference>
<dbReference type="AlphaFoldDB" id="A0AAE8MYV5"/>
<evidence type="ECO:0000313" key="9">
    <source>
        <dbReference type="Proteomes" id="UP001187682"/>
    </source>
</evidence>
<sequence>MAADDARQQRDRVDEPHRRSVDSMERSESLGGKGRQGKGGSGLSDRVSKKRRKERPCTRCIKRNISHLCRDEPRDADSRKSKSVADSSAVDELEHQDQGMPSNPSQEQQQQQQQQAAGAMPPPSLDQQAEQARSRQASVAFSNDGLGQGASLRHPVRQSPHARLGGNPLSGRNLSQVSGFSDAWLSTQDQFNGLNSYHANYMIAPEVTDEFNLLENFLHASLLDDGASLADALTASPAAPTRPVPTPDMLPGFHNNAVGAGSGSQNQGGASMPPPPPLADHAASASASASASRQVVSAPAGDSDKARRDYYLQAADPMGNDAADQSGNDTPDERMQRVLKAKYNAGLLKPFNYIKGYHRLSTYLDRTISTSSKQKILRTLNQFRPKFREKAQALTDMELVIVEMWFEKQLMEYDRVFASMAVPSCLWRRTGEIFRGNKEMAELIGVPVERLRDGRLALHEILTEGSLVRYWEEFQTIAFDPDHDSLLTACSIKSPDDTSDESVVHCAFSFMIKRDEHKLPTIIVGNFLPHDPHV</sequence>
<evidence type="ECO:0000256" key="2">
    <source>
        <dbReference type="ARBA" id="ARBA00022723"/>
    </source>
</evidence>
<evidence type="ECO:0000259" key="7">
    <source>
        <dbReference type="Pfam" id="PF24990"/>
    </source>
</evidence>
<comment type="subcellular location">
    <subcellularLocation>
        <location evidence="1">Nucleus</location>
    </subcellularLocation>
</comment>
<dbReference type="GO" id="GO:0000977">
    <property type="term" value="F:RNA polymerase II transcription regulatory region sequence-specific DNA binding"/>
    <property type="evidence" value="ECO:0007669"/>
    <property type="project" value="TreeGrafter"/>
</dbReference>
<dbReference type="GO" id="GO:0046872">
    <property type="term" value="F:metal ion binding"/>
    <property type="evidence" value="ECO:0007669"/>
    <property type="project" value="UniProtKB-KW"/>
</dbReference>
<comment type="caution">
    <text evidence="8">The sequence shown here is derived from an EMBL/GenBank/DDBJ whole genome shotgun (WGS) entry which is preliminary data.</text>
</comment>
<evidence type="ECO:0000256" key="4">
    <source>
        <dbReference type="ARBA" id="ARBA00023163"/>
    </source>
</evidence>
<keyword evidence="2" id="KW-0479">Metal-binding</keyword>
<feature type="domain" description="ERT1/acuK family PAS" evidence="7">
    <location>
        <begin position="423"/>
        <end position="496"/>
    </location>
</feature>
<dbReference type="PANTHER" id="PTHR31986:SF7">
    <property type="entry name" value="REGULATOR OF DRUG SENSITIVITY 2"/>
    <property type="match status" value="1"/>
</dbReference>
<feature type="compositionally biased region" description="Low complexity" evidence="6">
    <location>
        <begin position="127"/>
        <end position="140"/>
    </location>
</feature>
<dbReference type="InterPro" id="IPR053045">
    <property type="entry name" value="Zinc_cluster_trans_reg"/>
</dbReference>
<evidence type="ECO:0000256" key="6">
    <source>
        <dbReference type="SAM" id="MobiDB-lite"/>
    </source>
</evidence>
<evidence type="ECO:0000313" key="8">
    <source>
        <dbReference type="EMBL" id="SPO03321.1"/>
    </source>
</evidence>
<dbReference type="GO" id="GO:0005634">
    <property type="term" value="C:nucleus"/>
    <property type="evidence" value="ECO:0007669"/>
    <property type="project" value="UniProtKB-SubCell"/>
</dbReference>
<feature type="compositionally biased region" description="Basic and acidic residues" evidence="6">
    <location>
        <begin position="1"/>
        <end position="28"/>
    </location>
</feature>
<feature type="compositionally biased region" description="Basic and acidic residues" evidence="6">
    <location>
        <begin position="68"/>
        <end position="80"/>
    </location>
</feature>
<name>A0AAE8MYV5_9PEZI</name>